<keyword evidence="3 6" id="KW-1133">Transmembrane helix</keyword>
<dbReference type="Proteomes" id="UP000422736">
    <property type="component" value="Chromosome 8"/>
</dbReference>
<keyword evidence="8" id="KW-1185">Reference proteome</keyword>
<feature type="transmembrane region" description="Helical" evidence="6">
    <location>
        <begin position="408"/>
        <end position="428"/>
    </location>
</feature>
<evidence type="ECO:0000313" key="8">
    <source>
        <dbReference type="Proteomes" id="UP000422736"/>
    </source>
</evidence>
<organism evidence="7 8">
    <name type="scientific">Kluyveromyces marxianus</name>
    <name type="common">Yeast</name>
    <name type="synonym">Candida kefyr</name>
    <dbReference type="NCBI Taxonomy" id="4911"/>
    <lineage>
        <taxon>Eukaryota</taxon>
        <taxon>Fungi</taxon>
        <taxon>Dikarya</taxon>
        <taxon>Ascomycota</taxon>
        <taxon>Saccharomycotina</taxon>
        <taxon>Saccharomycetes</taxon>
        <taxon>Saccharomycetales</taxon>
        <taxon>Saccharomycetaceae</taxon>
        <taxon>Kluyveromyces</taxon>
    </lineage>
</organism>
<keyword evidence="2 6" id="KW-0812">Transmembrane</keyword>
<reference evidence="7 8" key="1">
    <citation type="submission" date="2016-03" db="EMBL/GenBank/DDBJ databases">
        <title>How can Kluyveromyces marxianus grow so fast - potential evolutionary course in Saccharomyces Complex revealed by comparative genomics.</title>
        <authorList>
            <person name="Mo W."/>
            <person name="Lu W."/>
            <person name="Yang X."/>
            <person name="Qi J."/>
            <person name="Lv H."/>
        </authorList>
    </citation>
    <scope>NUCLEOTIDE SEQUENCE [LARGE SCALE GENOMIC DNA]</scope>
    <source>
        <strain evidence="7 8">FIM1</strain>
    </source>
</reference>
<evidence type="ECO:0000256" key="1">
    <source>
        <dbReference type="ARBA" id="ARBA00004141"/>
    </source>
</evidence>
<protein>
    <submittedName>
        <fullName evidence="7">Protein ECM3</fullName>
    </submittedName>
</protein>
<evidence type="ECO:0000256" key="5">
    <source>
        <dbReference type="SAM" id="MobiDB-lite"/>
    </source>
</evidence>
<feature type="transmembrane region" description="Helical" evidence="6">
    <location>
        <begin position="516"/>
        <end position="541"/>
    </location>
</feature>
<name>A0ABX6F0B1_KLUMA</name>
<feature type="transmembrane region" description="Helical" evidence="6">
    <location>
        <begin position="72"/>
        <end position="91"/>
    </location>
</feature>
<feature type="region of interest" description="Disordered" evidence="5">
    <location>
        <begin position="197"/>
        <end position="233"/>
    </location>
</feature>
<comment type="subcellular location">
    <subcellularLocation>
        <location evidence="1">Membrane</location>
        <topology evidence="1">Multi-pass membrane protein</topology>
    </subcellularLocation>
</comment>
<dbReference type="Pfam" id="PF03547">
    <property type="entry name" value="Mem_trans"/>
    <property type="match status" value="1"/>
</dbReference>
<evidence type="ECO:0000256" key="4">
    <source>
        <dbReference type="ARBA" id="ARBA00023136"/>
    </source>
</evidence>
<evidence type="ECO:0000256" key="3">
    <source>
        <dbReference type="ARBA" id="ARBA00022989"/>
    </source>
</evidence>
<feature type="transmembrane region" description="Helical" evidence="6">
    <location>
        <begin position="143"/>
        <end position="162"/>
    </location>
</feature>
<feature type="compositionally biased region" description="Polar residues" evidence="5">
    <location>
        <begin position="197"/>
        <end position="210"/>
    </location>
</feature>
<accession>A0ABX6F0B1</accession>
<evidence type="ECO:0000256" key="6">
    <source>
        <dbReference type="SAM" id="Phobius"/>
    </source>
</evidence>
<evidence type="ECO:0000256" key="2">
    <source>
        <dbReference type="ARBA" id="ARBA00022692"/>
    </source>
</evidence>
<dbReference type="PANTHER" id="PTHR31274:SF3">
    <property type="entry name" value="PROTEIN ECM3"/>
    <property type="match status" value="1"/>
</dbReference>
<feature type="transmembrane region" description="Helical" evidence="6">
    <location>
        <begin position="482"/>
        <end position="504"/>
    </location>
</feature>
<dbReference type="InterPro" id="IPR004776">
    <property type="entry name" value="Mem_transp_PIN-like"/>
</dbReference>
<dbReference type="InterPro" id="IPR040254">
    <property type="entry name" value="Ecm3-like"/>
</dbReference>
<evidence type="ECO:0000313" key="7">
    <source>
        <dbReference type="EMBL" id="QGN17792.1"/>
    </source>
</evidence>
<dbReference type="PANTHER" id="PTHR31274">
    <property type="entry name" value="PROTEIN ECM3"/>
    <property type="match status" value="1"/>
</dbReference>
<gene>
    <name evidence="7" type="primary">ECM3</name>
    <name evidence="7" type="ORF">FIM1_5001</name>
</gene>
<sequence>MGLSVGQAIWISIKPMIKIYFIIGTGFALAKGNIMTVAATRTLSDVVLTVLLPCLSFNKIVSSIEDKDIKDVGIICLSSLLIFGTGLFFAYVCRRLLPVPKQWYGSILAGGMFPNISDLPIAILQTMDQGSLFSQEEGNKGVASVIIFLAMFMICLFNLGGFRLIENDFNYSDEENATHSEESTVGEPVRPNVSHRASQFNIPNDSQSLSSKEEGPIPLSNVSDQGSGGTVRQYDDETSAISRRTTNISQASAAQSVVSSLRSIDLRSMPAQGVDDLIREYSNVDQYGDRRPSFSSSALSGIDQTESTTLKRELTNLKRIITSDATVNKKDIQESGNWLPKSIAKFPGVNFLVFFLKNCLRPCSIAVILALVIAFIPWLKALFVTTSSTPHIRQAPDGQPALNFIMDYTSYVGSASVPFGLMLLGATLGRLKLQKLYPGFWKTAVVLVLLKLCIMPIFGVLWCDRLVKAGWLDWKHDRMLLLVIAMDWGLPTMTTIIYFTASYTPPDLADTTRMDCVAFFLILQYPLLLITMPFLVTYFLLVQMKV</sequence>
<dbReference type="EMBL" id="CP015060">
    <property type="protein sequence ID" value="QGN17792.1"/>
    <property type="molecule type" value="Genomic_DNA"/>
</dbReference>
<proteinExistence type="predicted"/>
<feature type="transmembrane region" description="Helical" evidence="6">
    <location>
        <begin position="103"/>
        <end position="123"/>
    </location>
</feature>
<feature type="transmembrane region" description="Helical" evidence="6">
    <location>
        <begin position="359"/>
        <end position="379"/>
    </location>
</feature>
<feature type="transmembrane region" description="Helical" evidence="6">
    <location>
        <begin position="440"/>
        <end position="462"/>
    </location>
</feature>
<keyword evidence="4 6" id="KW-0472">Membrane</keyword>